<dbReference type="PANTHER" id="PTHR46268:SF6">
    <property type="entry name" value="UNIVERSAL STRESS PROTEIN UP12"/>
    <property type="match status" value="1"/>
</dbReference>
<evidence type="ECO:0000313" key="4">
    <source>
        <dbReference type="EMBL" id="MCU4725892.1"/>
    </source>
</evidence>
<evidence type="ECO:0000313" key="6">
    <source>
        <dbReference type="Proteomes" id="UP001209746"/>
    </source>
</evidence>
<feature type="domain" description="UspA" evidence="2">
    <location>
        <begin position="183"/>
        <end position="298"/>
    </location>
</feature>
<organism evidence="4 6">
    <name type="scientific">Halapricum hydrolyticum</name>
    <dbReference type="NCBI Taxonomy" id="2979991"/>
    <lineage>
        <taxon>Archaea</taxon>
        <taxon>Methanobacteriati</taxon>
        <taxon>Methanobacteriota</taxon>
        <taxon>Stenosarchaea group</taxon>
        <taxon>Halobacteria</taxon>
        <taxon>Halobacteriales</taxon>
        <taxon>Haloarculaceae</taxon>
        <taxon>Halapricum</taxon>
    </lineage>
</organism>
<dbReference type="AlphaFoldDB" id="A0AAE3I9F7"/>
<evidence type="ECO:0000313" key="3">
    <source>
        <dbReference type="EMBL" id="MCU4716503.1"/>
    </source>
</evidence>
<dbReference type="SUPFAM" id="SSF52402">
    <property type="entry name" value="Adenine nucleotide alpha hydrolases-like"/>
    <property type="match status" value="1"/>
</dbReference>
<dbReference type="EMBL" id="JAOPKC010000001">
    <property type="protein sequence ID" value="MCU4716503.1"/>
    <property type="molecule type" value="Genomic_DNA"/>
</dbReference>
<dbReference type="Proteomes" id="UP001208186">
    <property type="component" value="Unassembled WGS sequence"/>
</dbReference>
<proteinExistence type="inferred from homology"/>
<comment type="similarity">
    <text evidence="1">Belongs to the universal stress protein A family.</text>
</comment>
<comment type="caution">
    <text evidence="4">The sequence shown here is derived from an EMBL/GenBank/DDBJ whole genome shotgun (WGS) entry which is preliminary data.</text>
</comment>
<name>A0AAE3I9F7_9EURY</name>
<evidence type="ECO:0000313" key="5">
    <source>
        <dbReference type="Proteomes" id="UP001208186"/>
    </source>
</evidence>
<dbReference type="CDD" id="cd00293">
    <property type="entry name" value="USP-like"/>
    <property type="match status" value="1"/>
</dbReference>
<accession>A0AAE3I9F7</accession>
<evidence type="ECO:0000259" key="2">
    <source>
        <dbReference type="Pfam" id="PF00582"/>
    </source>
</evidence>
<sequence>MHFRLAKPADIVVFHRRGAFIILCYRMRLMPVNSDDPPQIQTLKCEDVAWPSEDQRILVPFHEAVNVTETGLLGASIASGTDGTLYLLHAVEPGDTKNTDVVRHDAGTKFMIKQEFDVPVVQQRKELSDDLLHSFIESHDITSVLIDKEEESFFSRMGSDQTDGLQCHTIVGSGMPAFDSPTSILVPVAGGPHSGLAIRIAEAIATAYGCSIELLHVISEDASEQRENDAAKLLDTCRSRVAESIEVHCDVLCKPDVADTIIEQSETRDLTVLGAPEKGELRRYIFGSTVDDIMNNTDPQPILTVHRKDTESLISRWF</sequence>
<reference evidence="4" key="1">
    <citation type="submission" date="2023-02" db="EMBL/GenBank/DDBJ databases">
        <title>Enrichment on poylsaccharides allowed isolation of novel metabolic and taxonomic groups of Haloarchaea.</title>
        <authorList>
            <person name="Sorokin D.Y."/>
            <person name="Elcheninov A.G."/>
            <person name="Khizhniak T.V."/>
            <person name="Kolganova T.V."/>
            <person name="Kublanov I.V."/>
        </authorList>
    </citation>
    <scope>NUCLEOTIDE SEQUENCE</scope>
    <source>
        <strain evidence="3 5">HArc-curdl5-1</strain>
        <strain evidence="4">HArc-curdl7</strain>
    </source>
</reference>
<dbReference type="Gene3D" id="3.40.50.12370">
    <property type="match status" value="1"/>
</dbReference>
<keyword evidence="5" id="KW-1185">Reference proteome</keyword>
<dbReference type="RefSeq" id="WP_315907276.1">
    <property type="nucleotide sequence ID" value="NZ_JAOPKC010000001.1"/>
</dbReference>
<dbReference type="Pfam" id="PF00582">
    <property type="entry name" value="Usp"/>
    <property type="match status" value="1"/>
</dbReference>
<dbReference type="Proteomes" id="UP001209746">
    <property type="component" value="Unassembled WGS sequence"/>
</dbReference>
<gene>
    <name evidence="4" type="ORF">OB914_02755</name>
    <name evidence="3" type="ORF">OB916_00265</name>
</gene>
<dbReference type="InterPro" id="IPR006016">
    <property type="entry name" value="UspA"/>
</dbReference>
<evidence type="ECO:0000256" key="1">
    <source>
        <dbReference type="ARBA" id="ARBA00008791"/>
    </source>
</evidence>
<dbReference type="EMBL" id="JAOPKD010000001">
    <property type="protein sequence ID" value="MCU4725892.1"/>
    <property type="molecule type" value="Genomic_DNA"/>
</dbReference>
<dbReference type="PANTHER" id="PTHR46268">
    <property type="entry name" value="STRESS RESPONSE PROTEIN NHAX"/>
    <property type="match status" value="1"/>
</dbReference>
<protein>
    <submittedName>
        <fullName evidence="4">Universal stress protein</fullName>
    </submittedName>
</protein>